<feature type="region of interest" description="Disordered" evidence="1">
    <location>
        <begin position="1"/>
        <end position="74"/>
    </location>
</feature>
<reference evidence="2" key="1">
    <citation type="journal article" date="2021" name="Front. Microbiol.">
        <title>Comprehensive Comparative Genomics and Phenotyping of Methylobacterium Species.</title>
        <authorList>
            <person name="Alessa O."/>
            <person name="Ogura Y."/>
            <person name="Fujitani Y."/>
            <person name="Takami H."/>
            <person name="Hayashi T."/>
            <person name="Sahin N."/>
            <person name="Tani A."/>
        </authorList>
    </citation>
    <scope>NUCLEOTIDE SEQUENCE</scope>
    <source>
        <strain evidence="2">KCTC 52305</strain>
    </source>
</reference>
<organism evidence="2 3">
    <name type="scientific">Methylobacterium crusticola</name>
    <dbReference type="NCBI Taxonomy" id="1697972"/>
    <lineage>
        <taxon>Bacteria</taxon>
        <taxon>Pseudomonadati</taxon>
        <taxon>Pseudomonadota</taxon>
        <taxon>Alphaproteobacteria</taxon>
        <taxon>Hyphomicrobiales</taxon>
        <taxon>Methylobacteriaceae</taxon>
        <taxon>Methylobacterium</taxon>
    </lineage>
</organism>
<accession>A0ABQ4QVM1</accession>
<dbReference type="EMBL" id="BPQH01000006">
    <property type="protein sequence ID" value="GJD49408.1"/>
    <property type="molecule type" value="Genomic_DNA"/>
</dbReference>
<evidence type="ECO:0008006" key="4">
    <source>
        <dbReference type="Google" id="ProtNLM"/>
    </source>
</evidence>
<name>A0ABQ4QVM1_9HYPH</name>
<comment type="caution">
    <text evidence="2">The sequence shown here is derived from an EMBL/GenBank/DDBJ whole genome shotgun (WGS) entry which is preliminary data.</text>
</comment>
<sequence length="107" mass="11329">MTASRNDIEAAWTRLDAAPATPDDDSPELTEADFARGTWRIGGTPVGEAEGRAAAAAAARPRGRPPRSGGKQHLNLRVDHDVVAAYRATGPGWQGRMNDALRKAIGL</sequence>
<evidence type="ECO:0000256" key="1">
    <source>
        <dbReference type="SAM" id="MobiDB-lite"/>
    </source>
</evidence>
<gene>
    <name evidence="2" type="ORF">OPKNFCMD_2138</name>
</gene>
<dbReference type="RefSeq" id="WP_128561527.1">
    <property type="nucleotide sequence ID" value="NZ_BPQH01000006.1"/>
</dbReference>
<dbReference type="Proteomes" id="UP001055167">
    <property type="component" value="Unassembled WGS sequence"/>
</dbReference>
<keyword evidence="3" id="KW-1185">Reference proteome</keyword>
<dbReference type="InterPro" id="IPR025528">
    <property type="entry name" value="BrnA_antitoxin"/>
</dbReference>
<dbReference type="Pfam" id="PF14384">
    <property type="entry name" value="BrnA_antitoxin"/>
    <property type="match status" value="1"/>
</dbReference>
<proteinExistence type="predicted"/>
<feature type="compositionally biased region" description="Acidic residues" evidence="1">
    <location>
        <begin position="22"/>
        <end position="31"/>
    </location>
</feature>
<reference evidence="2" key="2">
    <citation type="submission" date="2021-08" db="EMBL/GenBank/DDBJ databases">
        <authorList>
            <person name="Tani A."/>
            <person name="Ola A."/>
            <person name="Ogura Y."/>
            <person name="Katsura K."/>
            <person name="Hayashi T."/>
        </authorList>
    </citation>
    <scope>NUCLEOTIDE SEQUENCE</scope>
    <source>
        <strain evidence="2">KCTC 52305</strain>
    </source>
</reference>
<evidence type="ECO:0000313" key="3">
    <source>
        <dbReference type="Proteomes" id="UP001055167"/>
    </source>
</evidence>
<evidence type="ECO:0000313" key="2">
    <source>
        <dbReference type="EMBL" id="GJD49408.1"/>
    </source>
</evidence>
<protein>
    <recommendedName>
        <fullName evidence="4">BrnA antitoxin family protein</fullName>
    </recommendedName>
</protein>